<dbReference type="EMBL" id="KZ506446">
    <property type="protein sequence ID" value="PKU39612.1"/>
    <property type="molecule type" value="Genomic_DNA"/>
</dbReference>
<keyword evidence="2" id="KW-1185">Reference proteome</keyword>
<gene>
    <name evidence="1" type="ORF">llap_10084</name>
</gene>
<dbReference type="PANTHER" id="PTHR33395:SF22">
    <property type="entry name" value="REVERSE TRANSCRIPTASE DOMAIN-CONTAINING PROTEIN"/>
    <property type="match status" value="1"/>
</dbReference>
<dbReference type="PANTHER" id="PTHR33395">
    <property type="entry name" value="TRANSCRIPTASE, PUTATIVE-RELATED-RELATED"/>
    <property type="match status" value="1"/>
</dbReference>
<reference evidence="2" key="2">
    <citation type="submission" date="2017-12" db="EMBL/GenBank/DDBJ databases">
        <title>Genome sequence of the Bar-tailed Godwit (Limosa lapponica baueri).</title>
        <authorList>
            <person name="Lima N.C.B."/>
            <person name="Parody-Merino A.M."/>
            <person name="Battley P.F."/>
            <person name="Fidler A.E."/>
            <person name="Prosdocimi F."/>
        </authorList>
    </citation>
    <scope>NUCLEOTIDE SEQUENCE [LARGE SCALE GENOMIC DNA]</scope>
</reference>
<dbReference type="Proteomes" id="UP000233556">
    <property type="component" value="Unassembled WGS sequence"/>
</dbReference>
<dbReference type="GO" id="GO:0031012">
    <property type="term" value="C:extracellular matrix"/>
    <property type="evidence" value="ECO:0007669"/>
    <property type="project" value="TreeGrafter"/>
</dbReference>
<dbReference type="OrthoDB" id="416454at2759"/>
<dbReference type="GO" id="GO:0007508">
    <property type="term" value="P:larval heart development"/>
    <property type="evidence" value="ECO:0007669"/>
    <property type="project" value="TreeGrafter"/>
</dbReference>
<proteinExistence type="predicted"/>
<reference evidence="2" key="1">
    <citation type="submission" date="2017-11" db="EMBL/GenBank/DDBJ databases">
        <authorList>
            <person name="Lima N.C."/>
            <person name="Parody-Merino A.M."/>
            <person name="Battley P.F."/>
            <person name="Fidler A.E."/>
            <person name="Prosdocimi F."/>
        </authorList>
    </citation>
    <scope>NUCLEOTIDE SEQUENCE [LARGE SCALE GENOMIC DNA]</scope>
</reference>
<protein>
    <recommendedName>
        <fullName evidence="3">Rna-directed dna polymerase from mobile element jockey-like</fullName>
    </recommendedName>
</protein>
<accession>A0A2I0U0Q9</accession>
<evidence type="ECO:0008006" key="3">
    <source>
        <dbReference type="Google" id="ProtNLM"/>
    </source>
</evidence>
<evidence type="ECO:0000313" key="1">
    <source>
        <dbReference type="EMBL" id="PKU39612.1"/>
    </source>
</evidence>
<sequence length="164" mass="18304">MVMQDIEKAEVLNAFFSSKTSLQQDASEAAGKVWSKEDTPLVEEDQVRDCLSKLDVYKSMGPDGIHSHMLRNLADVIARPFSVMFAEPWQVGEVPEHWRKANVTPIFKKGKKKDLEIYRLASFTSIPGKVMGQIILGTISRHTKDKKVNGSSGCGFTKRIPSHA</sequence>
<name>A0A2I0U0Q9_LIMLA</name>
<organism evidence="1 2">
    <name type="scientific">Limosa lapponica baueri</name>
    <dbReference type="NCBI Taxonomy" id="1758121"/>
    <lineage>
        <taxon>Eukaryota</taxon>
        <taxon>Metazoa</taxon>
        <taxon>Chordata</taxon>
        <taxon>Craniata</taxon>
        <taxon>Vertebrata</taxon>
        <taxon>Euteleostomi</taxon>
        <taxon>Archelosauria</taxon>
        <taxon>Archosauria</taxon>
        <taxon>Dinosauria</taxon>
        <taxon>Saurischia</taxon>
        <taxon>Theropoda</taxon>
        <taxon>Coelurosauria</taxon>
        <taxon>Aves</taxon>
        <taxon>Neognathae</taxon>
        <taxon>Neoaves</taxon>
        <taxon>Charadriiformes</taxon>
        <taxon>Scolopacidae</taxon>
        <taxon>Limosa</taxon>
    </lineage>
</organism>
<dbReference type="GO" id="GO:0061343">
    <property type="term" value="P:cell adhesion involved in heart morphogenesis"/>
    <property type="evidence" value="ECO:0007669"/>
    <property type="project" value="TreeGrafter"/>
</dbReference>
<evidence type="ECO:0000313" key="2">
    <source>
        <dbReference type="Proteomes" id="UP000233556"/>
    </source>
</evidence>
<dbReference type="AlphaFoldDB" id="A0A2I0U0Q9"/>